<sequence>MTVLGLILTGSVSIFCHPYRQSFSRRCRWMFRSWSWSGGFQGIVNVPKMPIVQKLLRRRVGDSGASAEINLLVMDMQTVRAAGEVILRSRNLILRY</sequence>
<accession>A0A2P2J090</accession>
<proteinExistence type="predicted"/>
<name>A0A2P2J090_RHIMU</name>
<dbReference type="AlphaFoldDB" id="A0A2P2J090"/>
<dbReference type="EMBL" id="GGEC01006406">
    <property type="protein sequence ID" value="MBW86889.1"/>
    <property type="molecule type" value="Transcribed_RNA"/>
</dbReference>
<reference evidence="1" key="1">
    <citation type="submission" date="2018-02" db="EMBL/GenBank/DDBJ databases">
        <title>Rhizophora mucronata_Transcriptome.</title>
        <authorList>
            <person name="Meera S.P."/>
            <person name="Sreeshan A."/>
            <person name="Augustine A."/>
        </authorList>
    </citation>
    <scope>NUCLEOTIDE SEQUENCE</scope>
    <source>
        <tissue evidence="1">Leaf</tissue>
    </source>
</reference>
<protein>
    <submittedName>
        <fullName evidence="1">Uncharacterized protein</fullName>
    </submittedName>
</protein>
<evidence type="ECO:0000313" key="1">
    <source>
        <dbReference type="EMBL" id="MBW86889.1"/>
    </source>
</evidence>
<organism evidence="1">
    <name type="scientific">Rhizophora mucronata</name>
    <name type="common">Asiatic mangrove</name>
    <dbReference type="NCBI Taxonomy" id="61149"/>
    <lineage>
        <taxon>Eukaryota</taxon>
        <taxon>Viridiplantae</taxon>
        <taxon>Streptophyta</taxon>
        <taxon>Embryophyta</taxon>
        <taxon>Tracheophyta</taxon>
        <taxon>Spermatophyta</taxon>
        <taxon>Magnoliopsida</taxon>
        <taxon>eudicotyledons</taxon>
        <taxon>Gunneridae</taxon>
        <taxon>Pentapetalae</taxon>
        <taxon>rosids</taxon>
        <taxon>fabids</taxon>
        <taxon>Malpighiales</taxon>
        <taxon>Rhizophoraceae</taxon>
        <taxon>Rhizophora</taxon>
    </lineage>
</organism>